<feature type="transmembrane region" description="Helical" evidence="1">
    <location>
        <begin position="49"/>
        <end position="70"/>
    </location>
</feature>
<feature type="transmembrane region" description="Helical" evidence="1">
    <location>
        <begin position="12"/>
        <end position="37"/>
    </location>
</feature>
<keyword evidence="3" id="KW-1185">Reference proteome</keyword>
<dbReference type="Proteomes" id="UP001480595">
    <property type="component" value="Unassembled WGS sequence"/>
</dbReference>
<keyword evidence="1" id="KW-0812">Transmembrane</keyword>
<organism evidence="2 3">
    <name type="scientific">Apiospora phragmitis</name>
    <dbReference type="NCBI Taxonomy" id="2905665"/>
    <lineage>
        <taxon>Eukaryota</taxon>
        <taxon>Fungi</taxon>
        <taxon>Dikarya</taxon>
        <taxon>Ascomycota</taxon>
        <taxon>Pezizomycotina</taxon>
        <taxon>Sordariomycetes</taxon>
        <taxon>Xylariomycetidae</taxon>
        <taxon>Amphisphaeriales</taxon>
        <taxon>Apiosporaceae</taxon>
        <taxon>Apiospora</taxon>
    </lineage>
</organism>
<evidence type="ECO:0000256" key="1">
    <source>
        <dbReference type="SAM" id="Phobius"/>
    </source>
</evidence>
<comment type="caution">
    <text evidence="2">The sequence shown here is derived from an EMBL/GenBank/DDBJ whole genome shotgun (WGS) entry which is preliminary data.</text>
</comment>
<dbReference type="RefSeq" id="XP_066719025.1">
    <property type="nucleotide sequence ID" value="XM_066854747.1"/>
</dbReference>
<accession>A0ABR1VXS4</accession>
<gene>
    <name evidence="2" type="ORF">PG994_003338</name>
</gene>
<keyword evidence="1" id="KW-1133">Transmembrane helix</keyword>
<protein>
    <submittedName>
        <fullName evidence="2">Uncharacterized protein</fullName>
    </submittedName>
</protein>
<dbReference type="EMBL" id="JAQQWL010000004">
    <property type="protein sequence ID" value="KAK8076066.1"/>
    <property type="molecule type" value="Genomic_DNA"/>
</dbReference>
<sequence>MAPLPIIQPTDIATATLAVTVVLGAISINTVSLHIYVRTSNKALGLDDYLMAIGLLFSVACCVFTSMDVYSGLGHRDAAFKTGFSSNDSYVLTVNAARWLVFFQITYA</sequence>
<evidence type="ECO:0000313" key="3">
    <source>
        <dbReference type="Proteomes" id="UP001480595"/>
    </source>
</evidence>
<keyword evidence="1" id="KW-0472">Membrane</keyword>
<evidence type="ECO:0000313" key="2">
    <source>
        <dbReference type="EMBL" id="KAK8076066.1"/>
    </source>
</evidence>
<dbReference type="GeneID" id="92087810"/>
<proteinExistence type="predicted"/>
<name>A0ABR1VXS4_9PEZI</name>
<reference evidence="2 3" key="1">
    <citation type="submission" date="2023-01" db="EMBL/GenBank/DDBJ databases">
        <title>Analysis of 21 Apiospora genomes using comparative genomics revels a genus with tremendous synthesis potential of carbohydrate active enzymes and secondary metabolites.</title>
        <authorList>
            <person name="Sorensen T."/>
        </authorList>
    </citation>
    <scope>NUCLEOTIDE SEQUENCE [LARGE SCALE GENOMIC DNA]</scope>
    <source>
        <strain evidence="2 3">CBS 135458</strain>
    </source>
</reference>